<comment type="caution">
    <text evidence="1">The sequence shown here is derived from an EMBL/GenBank/DDBJ whole genome shotgun (WGS) entry which is preliminary data.</text>
</comment>
<dbReference type="Proteomes" id="UP000499080">
    <property type="component" value="Unassembled WGS sequence"/>
</dbReference>
<organism evidence="1 2">
    <name type="scientific">Araneus ventricosus</name>
    <name type="common">Orbweaver spider</name>
    <name type="synonym">Epeira ventricosa</name>
    <dbReference type="NCBI Taxonomy" id="182803"/>
    <lineage>
        <taxon>Eukaryota</taxon>
        <taxon>Metazoa</taxon>
        <taxon>Ecdysozoa</taxon>
        <taxon>Arthropoda</taxon>
        <taxon>Chelicerata</taxon>
        <taxon>Arachnida</taxon>
        <taxon>Araneae</taxon>
        <taxon>Araneomorphae</taxon>
        <taxon>Entelegynae</taxon>
        <taxon>Araneoidea</taxon>
        <taxon>Araneidae</taxon>
        <taxon>Araneus</taxon>
    </lineage>
</organism>
<dbReference type="EMBL" id="BGPR01072659">
    <property type="protein sequence ID" value="GBO45518.1"/>
    <property type="molecule type" value="Genomic_DNA"/>
</dbReference>
<keyword evidence="2" id="KW-1185">Reference proteome</keyword>
<evidence type="ECO:0000313" key="1">
    <source>
        <dbReference type="EMBL" id="GBO45518.1"/>
    </source>
</evidence>
<reference evidence="1 2" key="1">
    <citation type="journal article" date="2019" name="Sci. Rep.">
        <title>Orb-weaving spider Araneus ventricosus genome elucidates the spidroin gene catalogue.</title>
        <authorList>
            <person name="Kono N."/>
            <person name="Nakamura H."/>
            <person name="Ohtoshi R."/>
            <person name="Moran D.A.P."/>
            <person name="Shinohara A."/>
            <person name="Yoshida Y."/>
            <person name="Fujiwara M."/>
            <person name="Mori M."/>
            <person name="Tomita M."/>
            <person name="Arakawa K."/>
        </authorList>
    </citation>
    <scope>NUCLEOTIDE SEQUENCE [LARGE SCALE GENOMIC DNA]</scope>
</reference>
<proteinExistence type="predicted"/>
<protein>
    <submittedName>
        <fullName evidence="1">Uncharacterized protein</fullName>
    </submittedName>
</protein>
<evidence type="ECO:0000313" key="2">
    <source>
        <dbReference type="Proteomes" id="UP000499080"/>
    </source>
</evidence>
<sequence length="80" mass="8615">DRSRLGEASASQEIRVTGSGWICVAWNCRERPAQMDGLKNGTTWSTNMTFTWSGALVNGGLMCGTISPSNSGNHTLLDRP</sequence>
<dbReference type="AlphaFoldDB" id="A0A4Y2X8J1"/>
<feature type="non-terminal residue" evidence="1">
    <location>
        <position position="1"/>
    </location>
</feature>
<gene>
    <name evidence="1" type="ORF">AVEN_219738_1</name>
</gene>
<accession>A0A4Y2X8J1</accession>
<name>A0A4Y2X8J1_ARAVE</name>